<sequence length="313" mass="34345">MKPTTTRYLDGEVHAYQVSGGVGGPLELVATYRIEAADEILDHAVAPDLSRAAYTTCNSVVCIGQDGHVLWHYDLEPRSTQRYGFTPSCDFSLDGAGLWVYRPDAMADRGDHDMLVVLHADTGEVVAEADLDTTGHGIQHVQHPDGRHVLLEVGEGQDGVHIFRAALTGDGLDLHSYGWIDRCLVDVAPDGRWFMTVHHGQMGLTDVAFHAFPDGEVVLCLPVAAFGYQGSEAFIHWSGGFLDADMAIVTTIGKADDQEWRHHHRVDLRTGAPLGRFEPDCRHGYDFKPLGDGTWIASDPDGNPVRRRLSLDL</sequence>
<reference evidence="1" key="1">
    <citation type="journal article" date="2021" name="Nat. Commun.">
        <title>Genetic determinants of endophytism in the Arabidopsis root mycobiome.</title>
        <authorList>
            <person name="Mesny F."/>
            <person name="Miyauchi S."/>
            <person name="Thiergart T."/>
            <person name="Pickel B."/>
            <person name="Atanasova L."/>
            <person name="Karlsson M."/>
            <person name="Huettel B."/>
            <person name="Barry K.W."/>
            <person name="Haridas S."/>
            <person name="Chen C."/>
            <person name="Bauer D."/>
            <person name="Andreopoulos W."/>
            <person name="Pangilinan J."/>
            <person name="LaButti K."/>
            <person name="Riley R."/>
            <person name="Lipzen A."/>
            <person name="Clum A."/>
            <person name="Drula E."/>
            <person name="Henrissat B."/>
            <person name="Kohler A."/>
            <person name="Grigoriev I.V."/>
            <person name="Martin F.M."/>
            <person name="Hacquard S."/>
        </authorList>
    </citation>
    <scope>NUCLEOTIDE SEQUENCE</scope>
    <source>
        <strain evidence="1">MPI-CAGE-AT-0147</strain>
    </source>
</reference>
<dbReference type="SUPFAM" id="SSF50998">
    <property type="entry name" value="Quinoprotein alcohol dehydrogenase-like"/>
    <property type="match status" value="1"/>
</dbReference>
<protein>
    <submittedName>
        <fullName evidence="1">Uncharacterized protein</fullName>
    </submittedName>
</protein>
<evidence type="ECO:0000313" key="2">
    <source>
        <dbReference type="Proteomes" id="UP000738349"/>
    </source>
</evidence>
<proteinExistence type="predicted"/>
<keyword evidence="2" id="KW-1185">Reference proteome</keyword>
<comment type="caution">
    <text evidence="1">The sequence shown here is derived from an EMBL/GenBank/DDBJ whole genome shotgun (WGS) entry which is preliminary data.</text>
</comment>
<accession>A0A9P9EHS4</accession>
<dbReference type="Proteomes" id="UP000738349">
    <property type="component" value="Unassembled WGS sequence"/>
</dbReference>
<dbReference type="InterPro" id="IPR011047">
    <property type="entry name" value="Quinoprotein_ADH-like_sf"/>
</dbReference>
<name>A0A9P9EHS4_9HYPO</name>
<dbReference type="OrthoDB" id="4965730at2759"/>
<dbReference type="EMBL" id="JAGMUV010000012">
    <property type="protein sequence ID" value="KAH7137707.1"/>
    <property type="molecule type" value="Genomic_DNA"/>
</dbReference>
<gene>
    <name evidence="1" type="ORF">EDB81DRAFT_800214</name>
</gene>
<organism evidence="1 2">
    <name type="scientific">Dactylonectria macrodidyma</name>
    <dbReference type="NCBI Taxonomy" id="307937"/>
    <lineage>
        <taxon>Eukaryota</taxon>
        <taxon>Fungi</taxon>
        <taxon>Dikarya</taxon>
        <taxon>Ascomycota</taxon>
        <taxon>Pezizomycotina</taxon>
        <taxon>Sordariomycetes</taxon>
        <taxon>Hypocreomycetidae</taxon>
        <taxon>Hypocreales</taxon>
        <taxon>Nectriaceae</taxon>
        <taxon>Dactylonectria</taxon>
    </lineage>
</organism>
<dbReference type="AlphaFoldDB" id="A0A9P9EHS4"/>
<evidence type="ECO:0000313" key="1">
    <source>
        <dbReference type="EMBL" id="KAH7137707.1"/>
    </source>
</evidence>